<comment type="caution">
    <text evidence="7">The sequence shown here is derived from an EMBL/GenBank/DDBJ whole genome shotgun (WGS) entry which is preliminary data.</text>
</comment>
<reference evidence="7 8" key="1">
    <citation type="journal article" date="2014" name="Int. J. Syst. Evol. Microbiol.">
        <title>Complete genome sequence of Corynebacterium casei LMG S-19264T (=DSM 44701T), isolated from a smear-ripened cheese.</title>
        <authorList>
            <consortium name="US DOE Joint Genome Institute (JGI-PGF)"/>
            <person name="Walter F."/>
            <person name="Albersmeier A."/>
            <person name="Kalinowski J."/>
            <person name="Ruckert C."/>
        </authorList>
    </citation>
    <scope>NUCLEOTIDE SEQUENCE [LARGE SCALE GENOMIC DNA]</scope>
    <source>
        <strain evidence="7 8">KCTC 19473</strain>
    </source>
</reference>
<comment type="function">
    <text evidence="5">Guanylyltransferase that catalyzes the activation of phosphoenolpyruvate (PEP) as enolpyruvoyl-2-diphospho-5'-guanosine, via the condensation of PEP with GTP. It is involved in the biosynthesis of coenzyme F420, a hydride carrier cofactor.</text>
</comment>
<dbReference type="EC" id="2.7.7.105" evidence="5"/>
<feature type="binding site" evidence="5">
    <location>
        <position position="151"/>
    </location>
    <ligand>
        <name>phosphoenolpyruvate</name>
        <dbReference type="ChEBI" id="CHEBI:58702"/>
    </ligand>
</feature>
<dbReference type="EMBL" id="BMXL01000006">
    <property type="protein sequence ID" value="GHD22340.1"/>
    <property type="molecule type" value="Genomic_DNA"/>
</dbReference>
<dbReference type="GO" id="GO:0043814">
    <property type="term" value="F:phospholactate guanylyltransferase activity"/>
    <property type="evidence" value="ECO:0007669"/>
    <property type="project" value="InterPro"/>
</dbReference>
<gene>
    <name evidence="7" type="primary">cofC</name>
    <name evidence="5" type="synonym">fbiD</name>
    <name evidence="7" type="ORF">GCM10007147_16490</name>
</gene>
<evidence type="ECO:0000256" key="3">
    <source>
        <dbReference type="ARBA" id="ARBA00022741"/>
    </source>
</evidence>
<accession>A0A919CH27</accession>
<comment type="pathway">
    <text evidence="5">Cofactor biosynthesis; coenzyme F420 biosynthesis.</text>
</comment>
<comment type="similarity">
    <text evidence="5">Belongs to the CofC family.</text>
</comment>
<dbReference type="NCBIfam" id="TIGR03552">
    <property type="entry name" value="F420_cofC"/>
    <property type="match status" value="1"/>
</dbReference>
<name>A0A919CH27_9ACTN</name>
<evidence type="ECO:0000256" key="2">
    <source>
        <dbReference type="ARBA" id="ARBA00022695"/>
    </source>
</evidence>
<keyword evidence="1 5" id="KW-0808">Transferase</keyword>
<dbReference type="Gene3D" id="3.90.550.10">
    <property type="entry name" value="Spore Coat Polysaccharide Biosynthesis Protein SpsA, Chain A"/>
    <property type="match status" value="1"/>
</dbReference>
<dbReference type="Proteomes" id="UP000654947">
    <property type="component" value="Unassembled WGS sequence"/>
</dbReference>
<evidence type="ECO:0000256" key="5">
    <source>
        <dbReference type="HAMAP-Rule" id="MF_02114"/>
    </source>
</evidence>
<keyword evidence="3 5" id="KW-0547">Nucleotide-binding</keyword>
<dbReference type="Pfam" id="PF12804">
    <property type="entry name" value="NTP_transf_3"/>
    <property type="match status" value="1"/>
</dbReference>
<evidence type="ECO:0000259" key="6">
    <source>
        <dbReference type="Pfam" id="PF12804"/>
    </source>
</evidence>
<dbReference type="GO" id="GO:0052645">
    <property type="term" value="P:F420-0 metabolic process"/>
    <property type="evidence" value="ECO:0007669"/>
    <property type="project" value="UniProtKB-UniRule"/>
</dbReference>
<comment type="catalytic activity">
    <reaction evidence="5">
        <text>phosphoenolpyruvate + GTP + H(+) = enolpyruvoyl-2-diphospho-5'-guanosine + diphosphate</text>
        <dbReference type="Rhea" id="RHEA:30519"/>
        <dbReference type="ChEBI" id="CHEBI:15378"/>
        <dbReference type="ChEBI" id="CHEBI:33019"/>
        <dbReference type="ChEBI" id="CHEBI:37565"/>
        <dbReference type="ChEBI" id="CHEBI:58702"/>
        <dbReference type="ChEBI" id="CHEBI:143701"/>
        <dbReference type="EC" id="2.7.7.105"/>
    </reaction>
</comment>
<dbReference type="InterPro" id="IPR002835">
    <property type="entry name" value="CofC"/>
</dbReference>
<dbReference type="RefSeq" id="WP_017576945.1">
    <property type="nucleotide sequence ID" value="NZ_BMXL01000006.1"/>
</dbReference>
<keyword evidence="4 5" id="KW-0342">GTP-binding</keyword>
<feature type="binding site" evidence="5">
    <location>
        <position position="170"/>
    </location>
    <ligand>
        <name>phosphoenolpyruvate</name>
        <dbReference type="ChEBI" id="CHEBI:58702"/>
    </ligand>
</feature>
<dbReference type="InterPro" id="IPR029044">
    <property type="entry name" value="Nucleotide-diphossugar_trans"/>
</dbReference>
<organism evidence="7 8">
    <name type="scientific">Nocardiopsis kunsanensis</name>
    <dbReference type="NCBI Taxonomy" id="141693"/>
    <lineage>
        <taxon>Bacteria</taxon>
        <taxon>Bacillati</taxon>
        <taxon>Actinomycetota</taxon>
        <taxon>Actinomycetes</taxon>
        <taxon>Streptosporangiales</taxon>
        <taxon>Nocardiopsidaceae</taxon>
        <taxon>Nocardiopsis</taxon>
    </lineage>
</organism>
<proteinExistence type="inferred from homology"/>
<dbReference type="HAMAP" id="MF_02114">
    <property type="entry name" value="CofC"/>
    <property type="match status" value="1"/>
</dbReference>
<dbReference type="PANTHER" id="PTHR40392">
    <property type="entry name" value="2-PHOSPHO-L-LACTATE GUANYLYLTRANSFERASE"/>
    <property type="match status" value="1"/>
</dbReference>
<dbReference type="AlphaFoldDB" id="A0A919CH27"/>
<keyword evidence="8" id="KW-1185">Reference proteome</keyword>
<feature type="domain" description="MobA-like NTP transferase" evidence="6">
    <location>
        <begin position="51"/>
        <end position="175"/>
    </location>
</feature>
<keyword evidence="2 5" id="KW-0548">Nucleotidyltransferase</keyword>
<sequence length="231" mass="23915">MTGRGERGERTRGTRWSLIVPVKHLARAKSRLARATGPRRAELALAIACDTVAAVLECPTVERVLVVTDDPRAGAALEGLGALVVAGEPGTGLNPALEHGESAAGPLAPGTGLCALSADLPALRPAELATVLRAAQRYGRSFLPDSPGVGTTLLAATAGSCLLPAFEGASRARHLRSGARELRVAGAGSVRRDVDTPQDLWDARELGLGPRTRRLLAELEGPGHDSARVPS</sequence>
<dbReference type="PANTHER" id="PTHR40392:SF1">
    <property type="entry name" value="2-PHOSPHO-L-LACTATE GUANYLYLTRANSFERASE"/>
    <property type="match status" value="1"/>
</dbReference>
<evidence type="ECO:0000256" key="4">
    <source>
        <dbReference type="ARBA" id="ARBA00023134"/>
    </source>
</evidence>
<evidence type="ECO:0000313" key="7">
    <source>
        <dbReference type="EMBL" id="GHD22340.1"/>
    </source>
</evidence>
<dbReference type="InterPro" id="IPR025877">
    <property type="entry name" value="MobA-like_NTP_Trfase"/>
</dbReference>
<evidence type="ECO:0000256" key="1">
    <source>
        <dbReference type="ARBA" id="ARBA00022679"/>
    </source>
</evidence>
<dbReference type="SUPFAM" id="SSF53448">
    <property type="entry name" value="Nucleotide-diphospho-sugar transferases"/>
    <property type="match status" value="1"/>
</dbReference>
<protein>
    <recommendedName>
        <fullName evidence="5">Phosphoenolpyruvate guanylyltransferase</fullName>
        <shortName evidence="5">PEP guanylyltransferase</shortName>
        <ecNumber evidence="5">2.7.7.105</ecNumber>
    </recommendedName>
</protein>
<dbReference type="GO" id="GO:0005525">
    <property type="term" value="F:GTP binding"/>
    <property type="evidence" value="ECO:0007669"/>
    <property type="project" value="UniProtKB-KW"/>
</dbReference>
<evidence type="ECO:0000313" key="8">
    <source>
        <dbReference type="Proteomes" id="UP000654947"/>
    </source>
</evidence>
<comment type="caution">
    <text evidence="5">Lacks conserved residue(s) required for the propagation of feature annotation.</text>
</comment>